<protein>
    <submittedName>
        <fullName evidence="1">Uncharacterized protein</fullName>
    </submittedName>
</protein>
<dbReference type="EMBL" id="GGEC01004880">
    <property type="protein sequence ID" value="MBW85363.1"/>
    <property type="molecule type" value="Transcribed_RNA"/>
</dbReference>
<proteinExistence type="predicted"/>
<name>A0A2P2IVX1_RHIMU</name>
<sequence length="15" mass="1763">MGINYHQVTRSLTEN</sequence>
<reference evidence="1" key="1">
    <citation type="submission" date="2018-02" db="EMBL/GenBank/DDBJ databases">
        <title>Rhizophora mucronata_Transcriptome.</title>
        <authorList>
            <person name="Meera S.P."/>
            <person name="Sreeshan A."/>
            <person name="Augustine A."/>
        </authorList>
    </citation>
    <scope>NUCLEOTIDE SEQUENCE</scope>
    <source>
        <tissue evidence="1">Leaf</tissue>
    </source>
</reference>
<organism evidence="1">
    <name type="scientific">Rhizophora mucronata</name>
    <name type="common">Asiatic mangrove</name>
    <dbReference type="NCBI Taxonomy" id="61149"/>
    <lineage>
        <taxon>Eukaryota</taxon>
        <taxon>Viridiplantae</taxon>
        <taxon>Streptophyta</taxon>
        <taxon>Embryophyta</taxon>
        <taxon>Tracheophyta</taxon>
        <taxon>Spermatophyta</taxon>
        <taxon>Magnoliopsida</taxon>
        <taxon>eudicotyledons</taxon>
        <taxon>Gunneridae</taxon>
        <taxon>Pentapetalae</taxon>
        <taxon>rosids</taxon>
        <taxon>fabids</taxon>
        <taxon>Malpighiales</taxon>
        <taxon>Rhizophoraceae</taxon>
        <taxon>Rhizophora</taxon>
    </lineage>
</organism>
<evidence type="ECO:0000313" key="1">
    <source>
        <dbReference type="EMBL" id="MBW85363.1"/>
    </source>
</evidence>
<accession>A0A2P2IVX1</accession>